<feature type="transmembrane region" description="Helical" evidence="1">
    <location>
        <begin position="82"/>
        <end position="103"/>
    </location>
</feature>
<keyword evidence="1" id="KW-0812">Transmembrane</keyword>
<proteinExistence type="predicted"/>
<name>A0A1L1P6R5_9BURK</name>
<sequence length="193" mass="21263">MGARFWAPLLQTEPTDLERLKVFNSLITGQLQSAWQPGERLTIVITLLLALGTWAAGAHLLERELVWFCLHRLPEGRLQRSAIALSTTLTSVACAACAVRLIYLAPIHQEPLNANLQDFASELITLALTCAMIAGLGWALLCSDRPSWRLTVMADPVARSLQPFPRILAALLMTSAIRTQSPTPLGHFFIDRP</sequence>
<dbReference type="AlphaFoldDB" id="A0A1L1P6R5"/>
<keyword evidence="3" id="KW-1185">Reference proteome</keyword>
<evidence type="ECO:0000313" key="2">
    <source>
        <dbReference type="EMBL" id="APA88593.1"/>
    </source>
</evidence>
<feature type="transmembrane region" description="Helical" evidence="1">
    <location>
        <begin position="41"/>
        <end position="61"/>
    </location>
</feature>
<feature type="transmembrane region" description="Helical" evidence="1">
    <location>
        <begin position="123"/>
        <end position="141"/>
    </location>
</feature>
<keyword evidence="1" id="KW-0472">Membrane</keyword>
<accession>A0A1L1P6R5</accession>
<dbReference type="RefSeq" id="WP_027196082.1">
    <property type="nucleotide sequence ID" value="NZ_CP017562.2"/>
</dbReference>
<dbReference type="Proteomes" id="UP000179860">
    <property type="component" value="Chromosome 2"/>
</dbReference>
<evidence type="ECO:0000313" key="3">
    <source>
        <dbReference type="Proteomes" id="UP000179860"/>
    </source>
</evidence>
<reference evidence="2" key="2">
    <citation type="submission" date="2021-06" db="EMBL/GenBank/DDBJ databases">
        <authorList>
            <person name="Rogers T.H."/>
            <person name="Ramsay J.P."/>
            <person name="Wang P."/>
            <person name="Terpolilli J."/>
        </authorList>
    </citation>
    <scope>NUCLEOTIDE SEQUENCE [LARGE SCALE GENOMIC DNA]</scope>
    <source>
        <strain evidence="2">WSM5005</strain>
    </source>
</reference>
<organism evidence="2 3">
    <name type="scientific">Paraburkholderia sprentiae WSM5005</name>
    <dbReference type="NCBI Taxonomy" id="754502"/>
    <lineage>
        <taxon>Bacteria</taxon>
        <taxon>Pseudomonadati</taxon>
        <taxon>Pseudomonadota</taxon>
        <taxon>Betaproteobacteria</taxon>
        <taxon>Burkholderiales</taxon>
        <taxon>Burkholderiaceae</taxon>
        <taxon>Paraburkholderia</taxon>
    </lineage>
</organism>
<gene>
    <name evidence="2" type="ORF">BJG93_25020</name>
</gene>
<reference evidence="2" key="1">
    <citation type="submission" date="2016-09" db="EMBL/GenBank/DDBJ databases">
        <title>The Complete Genome of Burkholderia sprentiae wsm5005.</title>
        <authorList>
            <person name="De Meyer S."/>
            <person name="Wang P."/>
            <person name="Terpolilli J."/>
        </authorList>
    </citation>
    <scope>NUCLEOTIDE SEQUENCE [LARGE SCALE GENOMIC DNA]</scope>
    <source>
        <strain evidence="2">WSM5005</strain>
    </source>
</reference>
<dbReference type="STRING" id="754502.BJG93_25020"/>
<dbReference type="KEGG" id="pspw:BJG93_25020"/>
<dbReference type="EMBL" id="CP017562">
    <property type="protein sequence ID" value="APA88593.1"/>
    <property type="molecule type" value="Genomic_DNA"/>
</dbReference>
<protein>
    <submittedName>
        <fullName evidence="2">Uncharacterized protein</fullName>
    </submittedName>
</protein>
<keyword evidence="1" id="KW-1133">Transmembrane helix</keyword>
<evidence type="ECO:0000256" key="1">
    <source>
        <dbReference type="SAM" id="Phobius"/>
    </source>
</evidence>